<feature type="repeat" description="PPR" evidence="5">
    <location>
        <begin position="358"/>
        <end position="392"/>
    </location>
</feature>
<dbReference type="PANTHER" id="PTHR47447">
    <property type="entry name" value="OS03G0856100 PROTEIN"/>
    <property type="match status" value="1"/>
</dbReference>
<comment type="similarity">
    <text evidence="1">Belongs to the CCM1 family.</text>
</comment>
<comment type="caution">
    <text evidence="6">The sequence shown here is derived from an EMBL/GenBank/DDBJ whole genome shotgun (WGS) entry which is preliminary data.</text>
</comment>
<comment type="subunit">
    <text evidence="4">Binds to mitochondrial small subunit 15S rRNA.</text>
</comment>
<protein>
    <submittedName>
        <fullName evidence="6">Pentatricopeptide repeat-containing protein, mitochondrial</fullName>
    </submittedName>
</protein>
<evidence type="ECO:0000256" key="5">
    <source>
        <dbReference type="PROSITE-ProRule" id="PRU00708"/>
    </source>
</evidence>
<evidence type="ECO:0000256" key="1">
    <source>
        <dbReference type="ARBA" id="ARBA00006192"/>
    </source>
</evidence>
<evidence type="ECO:0000256" key="3">
    <source>
        <dbReference type="ARBA" id="ARBA00044493"/>
    </source>
</evidence>
<keyword evidence="2" id="KW-0677">Repeat</keyword>
<dbReference type="InterPro" id="IPR002885">
    <property type="entry name" value="PPR_rpt"/>
</dbReference>
<evidence type="ECO:0000256" key="4">
    <source>
        <dbReference type="ARBA" id="ARBA00044511"/>
    </source>
</evidence>
<dbReference type="EMBL" id="MCBR01021050">
    <property type="protein sequence ID" value="RKF54570.1"/>
    <property type="molecule type" value="Genomic_DNA"/>
</dbReference>
<dbReference type="NCBIfam" id="TIGR00756">
    <property type="entry name" value="PPR"/>
    <property type="match status" value="1"/>
</dbReference>
<comment type="function">
    <text evidence="3">Regulates mitochondrial small subunit maturation by controlling 15S rRNA 5'-end processing. Localizes to the 5' precursor of the 15S rRNA in a position that is subsequently occupied by mS47 in the mature yeast mtSSU. Uses structure and sequence-specific RNA recognition, binding to a single-stranded region of the precursor and specifically recognizing bases -6 to -1. The exchange of Ccm1 for mS47 is coupled to the irreversible removal of precursor rRNA that is accompanied by conformational changes of the mitoribosomal proteins uS5m and mS26. These conformational changes signal completion of 5'-end rRNA processing through protection of the mature 5'-end of the 15S rRNA and stabilization of mS47. The removal of the 5' precursor together with the dissociation of Ccm1 may be catalyzed by the 5'-3' exoribonuclease Pet127. Involved in the specific removal of group I introns in mitochondrial encoded transcripts.</text>
</comment>
<dbReference type="PROSITE" id="PS51375">
    <property type="entry name" value="PPR"/>
    <property type="match status" value="2"/>
</dbReference>
<dbReference type="InterPro" id="IPR011990">
    <property type="entry name" value="TPR-like_helical_dom_sf"/>
</dbReference>
<name>A0A420HAV6_9PEZI</name>
<dbReference type="OrthoDB" id="185373at2759"/>
<dbReference type="AlphaFoldDB" id="A0A420HAV6"/>
<sequence length="749" mass="86237">MLTRHSQLKKQWTKPIRIFYLLHTTTFVPRHCFKRCLHVVYPVSEDQKATNLICEISDAPPSCKQRQQSTKTTEEIQTLEKGFPNRQSGSSDPLHFQQSLDLRWRQLVFWLNKATKYRIETTGLNDIPLDPSSLKIRISDKDISTLLRDIKEGVFYPDSQRCYFKDKLWPELMVKLLHSHPDQVLDVLEVTTAKSIEAHCLPRGAIADILHCITKHYLQNLVSKESTEQARIAIRICHFMYGIPSSLVLPLSNYSSFLLLSKLPRPYLREFYSYISEKHEELSIWTLMQFGSRLAKFGDVDIAFDAVQKLMMTKCHLTRSNTLSVCTSLLHNTRLNPDFQNKTLEIFQHLITSGVEPNVYLYNVILHDTMQNKEPQSAWNFYETMVVKGIEPDVVTYSILLNDAKKRMDSQAMAHVIKIIQQSGKTSKYIVTDIIHAIFLLNIKQPNVRRDSSLGDSKEPRPVFERMLQVYMENFKLDHLFQLIPGFSNICSLPSNIDPDKSLWEPPAATLCIMITGFLGAVDSNGAKLFYEHFRSLVRTGHPAVASLVKTTYVYNAILMCFYKFEDRAKDAPNVVADMLSPNRDTPRQIPVSQMTNPFSIYIDRNSETSNSKVRETVPHSPAKPDLYTWSILVKIFMRLRHTRAAEKVLSMMIRRDIKPTLITWTSLISGYARMQNISMTADAVKRLEEAGYESDDFVYRALFKITQQDQLLKAMESTQHQKIKPVSPAWIDDLNQDLAVDIAEKELV</sequence>
<organism evidence="6 7">
    <name type="scientific">Golovinomyces cichoracearum</name>
    <dbReference type="NCBI Taxonomy" id="62708"/>
    <lineage>
        <taxon>Eukaryota</taxon>
        <taxon>Fungi</taxon>
        <taxon>Dikarya</taxon>
        <taxon>Ascomycota</taxon>
        <taxon>Pezizomycotina</taxon>
        <taxon>Leotiomycetes</taxon>
        <taxon>Erysiphales</taxon>
        <taxon>Erysiphaceae</taxon>
        <taxon>Golovinomyces</taxon>
    </lineage>
</organism>
<proteinExistence type="inferred from homology"/>
<feature type="repeat" description="PPR" evidence="5">
    <location>
        <begin position="626"/>
        <end position="660"/>
    </location>
</feature>
<evidence type="ECO:0000313" key="6">
    <source>
        <dbReference type="EMBL" id="RKF54570.1"/>
    </source>
</evidence>
<gene>
    <name evidence="6" type="ORF">GcC1_210007</name>
</gene>
<accession>A0A420HAV6</accession>
<dbReference type="Pfam" id="PF13041">
    <property type="entry name" value="PPR_2"/>
    <property type="match status" value="2"/>
</dbReference>
<dbReference type="Gene3D" id="1.25.40.10">
    <property type="entry name" value="Tetratricopeptide repeat domain"/>
    <property type="match status" value="2"/>
</dbReference>
<reference evidence="6 7" key="1">
    <citation type="journal article" date="2018" name="BMC Genomics">
        <title>Comparative genome analyses reveal sequence features reflecting distinct modes of host-adaptation between dicot and monocot powdery mildew.</title>
        <authorList>
            <person name="Wu Y."/>
            <person name="Ma X."/>
            <person name="Pan Z."/>
            <person name="Kale S.D."/>
            <person name="Song Y."/>
            <person name="King H."/>
            <person name="Zhang Q."/>
            <person name="Presley C."/>
            <person name="Deng X."/>
            <person name="Wei C.I."/>
            <person name="Xiao S."/>
        </authorList>
    </citation>
    <scope>NUCLEOTIDE SEQUENCE [LARGE SCALE GENOMIC DNA]</scope>
    <source>
        <strain evidence="6">UCSC1</strain>
    </source>
</reference>
<evidence type="ECO:0000313" key="7">
    <source>
        <dbReference type="Proteomes" id="UP000285405"/>
    </source>
</evidence>
<evidence type="ECO:0000256" key="2">
    <source>
        <dbReference type="ARBA" id="ARBA00022737"/>
    </source>
</evidence>
<dbReference type="Proteomes" id="UP000285405">
    <property type="component" value="Unassembled WGS sequence"/>
</dbReference>
<dbReference type="PANTHER" id="PTHR47447:SF17">
    <property type="entry name" value="OS12G0638900 PROTEIN"/>
    <property type="match status" value="1"/>
</dbReference>